<evidence type="ECO:0000259" key="1">
    <source>
        <dbReference type="Pfam" id="PF08486"/>
    </source>
</evidence>
<dbReference type="NCBIfam" id="TIGR02669">
    <property type="entry name" value="SpoIID_LytB"/>
    <property type="match status" value="1"/>
</dbReference>
<dbReference type="PANTHER" id="PTHR30032">
    <property type="entry name" value="N-ACETYLMURAMOYL-L-ALANINE AMIDASE-RELATED"/>
    <property type="match status" value="1"/>
</dbReference>
<accession>A0A562J9Q6</accession>
<dbReference type="InterPro" id="IPR051922">
    <property type="entry name" value="Bact_Sporulation_Assoc"/>
</dbReference>
<dbReference type="GO" id="GO:0030435">
    <property type="term" value="P:sporulation resulting in formation of a cellular spore"/>
    <property type="evidence" value="ECO:0007669"/>
    <property type="project" value="InterPro"/>
</dbReference>
<dbReference type="EMBL" id="VLKH01000005">
    <property type="protein sequence ID" value="TWH79783.1"/>
    <property type="molecule type" value="Genomic_DNA"/>
</dbReference>
<name>A0A562J9Q6_9FIRM</name>
<dbReference type="RefSeq" id="WP_145083057.1">
    <property type="nucleotide sequence ID" value="NZ_DAMBUX010000001.1"/>
</dbReference>
<dbReference type="InterPro" id="IPR013486">
    <property type="entry name" value="SpoIID/LytB"/>
</dbReference>
<proteinExistence type="predicted"/>
<organism evidence="2 3">
    <name type="scientific">Sedimentibacter saalensis</name>
    <dbReference type="NCBI Taxonomy" id="130788"/>
    <lineage>
        <taxon>Bacteria</taxon>
        <taxon>Bacillati</taxon>
        <taxon>Bacillota</taxon>
        <taxon>Tissierellia</taxon>
        <taxon>Sedimentibacter</taxon>
    </lineage>
</organism>
<comment type="caution">
    <text evidence="2">The sequence shown here is derived from an EMBL/GenBank/DDBJ whole genome shotgun (WGS) entry which is preliminary data.</text>
</comment>
<reference evidence="2 3" key="1">
    <citation type="submission" date="2019-07" db="EMBL/GenBank/DDBJ databases">
        <title>Genomic Encyclopedia of Type Strains, Phase I: the one thousand microbial genomes (KMG-I) project.</title>
        <authorList>
            <person name="Kyrpides N."/>
        </authorList>
    </citation>
    <scope>NUCLEOTIDE SEQUENCE [LARGE SCALE GENOMIC DNA]</scope>
    <source>
        <strain evidence="2 3">DSM 13558</strain>
    </source>
</reference>
<protein>
    <submittedName>
        <fullName evidence="2">Stage II sporulation protein D</fullName>
    </submittedName>
</protein>
<dbReference type="GO" id="GO:0030288">
    <property type="term" value="C:outer membrane-bounded periplasmic space"/>
    <property type="evidence" value="ECO:0007669"/>
    <property type="project" value="TreeGrafter"/>
</dbReference>
<dbReference type="Proteomes" id="UP000315343">
    <property type="component" value="Unassembled WGS sequence"/>
</dbReference>
<keyword evidence="3" id="KW-1185">Reference proteome</keyword>
<evidence type="ECO:0000313" key="2">
    <source>
        <dbReference type="EMBL" id="TWH79783.1"/>
    </source>
</evidence>
<dbReference type="InterPro" id="IPR013693">
    <property type="entry name" value="SpoIID/LytB_N"/>
</dbReference>
<dbReference type="OrthoDB" id="9794671at2"/>
<gene>
    <name evidence="2" type="ORF">LY60_02102</name>
</gene>
<feature type="domain" description="Sporulation stage II protein D amidase enhancer LytB N-terminal" evidence="1">
    <location>
        <begin position="223"/>
        <end position="312"/>
    </location>
</feature>
<sequence>MKLLKKITAATLMMIFLIVFTCYAQEDYSVRVRIRSPRLYNQQANLAGYDDITVYEEDEEIFTLGDNLSILIDSYYDGNYNFLTSAESGAAKYGAFHARLDGTYKSYDEAMDAADDFENTMNGDFYPYYNGRDYYVYAGNFKDKSSAGSFLGKLSGNGITSDVVYSDLENIVVFDNYSNIVFMYEKELDIRFSSIKGNENINLIKIDGRPYRGTMGFNIIEGTKLISINFVQLEDYLYGVVPNEIAASWGMESLKAQAVAARTYAVYSIRPNSSYGYDLEDNQNSQVYWGYSYEKPSTNKAVDETKGEMIYYDNKLIQAFYHSTSGGSTENSENVWTASLPYARGVKDEYSDKSGSPYNQWVKTYTKDEIIKKLNADGNSVTDLYGIQIKEVSENNRVMECIFLTDNGEISYKKENARLLLGLMSSWFKIENGSVFYFADKDSIQGTGDNLGVIPSRGILDNITEKKEESSGTKALSSGSVLGKYAVTSTGNKKIDKQKLAFISSEGVKIVDTNSTQYSFDGRGWGHGIGMSQYGAKEMAAEGFTYDEILKHYYTGVTIK</sequence>
<dbReference type="Pfam" id="PF08486">
    <property type="entry name" value="SpoIID"/>
    <property type="match status" value="1"/>
</dbReference>
<dbReference type="AlphaFoldDB" id="A0A562J9Q6"/>
<dbReference type="PANTHER" id="PTHR30032:SF4">
    <property type="entry name" value="AMIDASE ENHANCER"/>
    <property type="match status" value="1"/>
</dbReference>
<evidence type="ECO:0000313" key="3">
    <source>
        <dbReference type="Proteomes" id="UP000315343"/>
    </source>
</evidence>